<keyword evidence="2" id="KW-0663">Pyridoxal phosphate</keyword>
<dbReference type="Pfam" id="PF01041">
    <property type="entry name" value="DegT_DnrJ_EryC1"/>
    <property type="match status" value="1"/>
</dbReference>
<accession>A0ABV3XWE2</accession>
<proteinExistence type="inferred from homology"/>
<evidence type="ECO:0000256" key="1">
    <source>
        <dbReference type="ARBA" id="ARBA00037999"/>
    </source>
</evidence>
<dbReference type="PANTHER" id="PTHR30244">
    <property type="entry name" value="TRANSAMINASE"/>
    <property type="match status" value="1"/>
</dbReference>
<gene>
    <name evidence="3" type="ORF">Ga0609869_003048</name>
</gene>
<dbReference type="CDD" id="cd00616">
    <property type="entry name" value="AHBA_syn"/>
    <property type="match status" value="1"/>
</dbReference>
<dbReference type="InterPro" id="IPR015424">
    <property type="entry name" value="PyrdxlP-dep_Trfase"/>
</dbReference>
<dbReference type="PANTHER" id="PTHR30244:SF34">
    <property type="entry name" value="DTDP-4-AMINO-4,6-DIDEOXYGALACTOSE TRANSAMINASE"/>
    <property type="match status" value="1"/>
</dbReference>
<name>A0ABV3XWE2_9RHOB</name>
<dbReference type="InterPro" id="IPR000653">
    <property type="entry name" value="DegT/StrS_aminotransferase"/>
</dbReference>
<dbReference type="InterPro" id="IPR015421">
    <property type="entry name" value="PyrdxlP-dep_Trfase_major"/>
</dbReference>
<dbReference type="SUPFAM" id="SSF53383">
    <property type="entry name" value="PLP-dependent transferases"/>
    <property type="match status" value="1"/>
</dbReference>
<dbReference type="Gene3D" id="3.40.640.10">
    <property type="entry name" value="Type I PLP-dependent aspartate aminotransferase-like (Major domain)"/>
    <property type="match status" value="1"/>
</dbReference>
<evidence type="ECO:0000313" key="4">
    <source>
        <dbReference type="Proteomes" id="UP001560019"/>
    </source>
</evidence>
<dbReference type="Gene3D" id="3.90.1150.10">
    <property type="entry name" value="Aspartate Aminotransferase, domain 1"/>
    <property type="match status" value="1"/>
</dbReference>
<dbReference type="InterPro" id="IPR015422">
    <property type="entry name" value="PyrdxlP-dep_Trfase_small"/>
</dbReference>
<protein>
    <submittedName>
        <fullName evidence="3">dTDP-4-amino-4,6-dideoxygalactose transaminase</fullName>
    </submittedName>
</protein>
<dbReference type="EMBL" id="JBEHHI010000003">
    <property type="protein sequence ID" value="MEX5729695.1"/>
    <property type="molecule type" value="Genomic_DNA"/>
</dbReference>
<organism evidence="3 4">
    <name type="scientific">Rhodovulum iodosum</name>
    <dbReference type="NCBI Taxonomy" id="68291"/>
    <lineage>
        <taxon>Bacteria</taxon>
        <taxon>Pseudomonadati</taxon>
        <taxon>Pseudomonadota</taxon>
        <taxon>Alphaproteobacteria</taxon>
        <taxon>Rhodobacterales</taxon>
        <taxon>Paracoccaceae</taxon>
        <taxon>Rhodovulum</taxon>
    </lineage>
</organism>
<keyword evidence="4" id="KW-1185">Reference proteome</keyword>
<evidence type="ECO:0000313" key="3">
    <source>
        <dbReference type="EMBL" id="MEX5729695.1"/>
    </source>
</evidence>
<dbReference type="RefSeq" id="WP_125403293.1">
    <property type="nucleotide sequence ID" value="NZ_JBEHHI010000003.1"/>
</dbReference>
<sequence length="391" mass="43156">MPRVGFSEFFALGRTVANGQLLRYAGNAPGYTRRFEDGLSRLTGAEHVLTVNSGTNALVTALAAAGVGPGDEVLVPAYTWVATALAPLAVGAVPVLVNIDESLTIDPADIERKITPYTKAIIPVHMLNLVCDMDAIMDIARRHNLLVIEDACQGVGVTYKGRRVGAIGDLGAFSFNHFKNITSGEGGAVLTSDERYFVRARMYHDPGSFMRGHERTNEPLFSGMNFRVSELTGAVLHAQLGKLEPLLNRLRARHPMVAETFANLPHCRLSPHNDPENAVSLSVIFDDPEEAKAFGQTRGAERLLETERHVFTNWEAVLTKRSFHPKMNPHNWANREITYETKDYQRTLDILARTCRVSLGAQYPLPVMKLQQRVLRQAAHRRTAPQAVANA</sequence>
<comment type="similarity">
    <text evidence="1 2">Belongs to the DegT/DnrJ/EryC1 family.</text>
</comment>
<reference evidence="3 4" key="1">
    <citation type="submission" date="2024-06" db="EMBL/GenBank/DDBJ databases">
        <title>Genome of Rhodovulum iodosum, a marine photoferrotroph.</title>
        <authorList>
            <person name="Bianchini G."/>
            <person name="Nikeleit V."/>
            <person name="Kappler A."/>
            <person name="Bryce C."/>
            <person name="Sanchez-Baracaldo P."/>
        </authorList>
    </citation>
    <scope>NUCLEOTIDE SEQUENCE [LARGE SCALE GENOMIC DNA]</scope>
    <source>
        <strain evidence="3 4">UT/N1</strain>
    </source>
</reference>
<dbReference type="Proteomes" id="UP001560019">
    <property type="component" value="Unassembled WGS sequence"/>
</dbReference>
<comment type="caution">
    <text evidence="3">The sequence shown here is derived from an EMBL/GenBank/DDBJ whole genome shotgun (WGS) entry which is preliminary data.</text>
</comment>
<evidence type="ECO:0000256" key="2">
    <source>
        <dbReference type="RuleBase" id="RU004508"/>
    </source>
</evidence>